<proteinExistence type="predicted"/>
<organism evidence="1 2">
    <name type="scientific">Frigoriflavimonas asaccharolytica</name>
    <dbReference type="NCBI Taxonomy" id="2735899"/>
    <lineage>
        <taxon>Bacteria</taxon>
        <taxon>Pseudomonadati</taxon>
        <taxon>Bacteroidota</taxon>
        <taxon>Flavobacteriia</taxon>
        <taxon>Flavobacteriales</taxon>
        <taxon>Weeksellaceae</taxon>
        <taxon>Frigoriflavimonas</taxon>
    </lineage>
</organism>
<gene>
    <name evidence="1" type="ORF">HNQ03_000720</name>
</gene>
<accession>A0A8J8K756</accession>
<evidence type="ECO:0000313" key="1">
    <source>
        <dbReference type="EMBL" id="NRS91653.1"/>
    </source>
</evidence>
<dbReference type="AlphaFoldDB" id="A0A8J8K756"/>
<dbReference type="EMBL" id="JABSNO010000004">
    <property type="protein sequence ID" value="NRS91653.1"/>
    <property type="molecule type" value="Genomic_DNA"/>
</dbReference>
<evidence type="ECO:0000313" key="2">
    <source>
        <dbReference type="Proteomes" id="UP000610746"/>
    </source>
</evidence>
<keyword evidence="2" id="KW-1185">Reference proteome</keyword>
<sequence length="46" mass="5363">MCKKQNPEKIRGFSVVKFEILLLNLSQPDLSGNPFLTKKDWERKAD</sequence>
<comment type="caution">
    <text evidence="1">The sequence shown here is derived from an EMBL/GenBank/DDBJ whole genome shotgun (WGS) entry which is preliminary data.</text>
</comment>
<dbReference type="Proteomes" id="UP000610746">
    <property type="component" value="Unassembled WGS sequence"/>
</dbReference>
<reference evidence="1" key="1">
    <citation type="submission" date="2020-05" db="EMBL/GenBank/DDBJ databases">
        <title>Genomic Encyclopedia of Type Strains, Phase IV (KMG-V): Genome sequencing to study the core and pangenomes of soil and plant-associated prokaryotes.</title>
        <authorList>
            <person name="Whitman W."/>
        </authorList>
    </citation>
    <scope>NUCLEOTIDE SEQUENCE</scope>
    <source>
        <strain evidence="1">16F</strain>
    </source>
</reference>
<name>A0A8J8K756_9FLAO</name>
<protein>
    <submittedName>
        <fullName evidence="1">Uncharacterized protein</fullName>
    </submittedName>
</protein>